<dbReference type="PANTHER" id="PTHR36766">
    <property type="entry name" value="PLANT BROAD-SPECTRUM MILDEW RESISTANCE PROTEIN RPW8"/>
    <property type="match status" value="1"/>
</dbReference>
<dbReference type="Gene3D" id="1.10.10.10">
    <property type="entry name" value="Winged helix-like DNA-binding domain superfamily/Winged helix DNA-binding domain"/>
    <property type="match status" value="1"/>
</dbReference>
<dbReference type="GO" id="GO:0006952">
    <property type="term" value="P:defense response"/>
    <property type="evidence" value="ECO:0007669"/>
    <property type="project" value="UniProtKB-KW"/>
</dbReference>
<accession>A0A6A2XII9</accession>
<proteinExistence type="predicted"/>
<sequence>MTKIIVTTRLQNVSVNVDPIKAFHLDKLSQEDSTAKGSFLRTTKNLDEWERTYESEIWDLSEDKCGIIPALRLSYHHLPSHLKRCFAYCSIFPKDYEFEEEEIILLRSAEGFLQHKAKHHIKDLGNRYFQDLVSRSFFQISNKDESRYLMHDLINDLAKLVAGDVFCRLEDNKQQMVSHRSRHSSNIVSQYDTVKKFEAFDQVNSLREGDGHRIGELKNLSNLRGDFCLSGLENVNDQEAREASYLAVKTANHYHRFGRLSSLKDLSIAGVDEVHKIGVELFGEDQSIAFASLETLSFESLPNWKEWDACEGDEQVSKFLSLRELSIRQCPQLLGRLPTRLQSLQKLEIEECRRLVVSISSFSSMRELSVKGCEELVDECSSAPMAEVSSLQSVNLSSISKFSIADAKRMLSLFLNAKLPVMLKNLDIWECLVLESIAQDFRETIDLEIIKIRGAQNTKSLPRGLNNLSHLQEITLWGSNLMVCEFPLTKLRVFTIGSCKNVGALPKCMKNFTSLEKLVVWECSADISFPGEGFPTNLASLEISGAPKIYSSPVEWGFLKLTSLKRLVISGEQCSNVVSFPDERMGMALPPSLTSIWISNLKNLEFMCSKGFQHLTSLELLKIRDCPKLTSLRDKHTLLSLGQSVIKNCPLLKEECMRVKGREWSRISHIPSVYIDSKDFIPKGLD</sequence>
<dbReference type="Gene3D" id="3.80.10.10">
    <property type="entry name" value="Ribonuclease Inhibitor"/>
    <property type="match status" value="3"/>
</dbReference>
<reference evidence="4" key="1">
    <citation type="submission" date="2019-09" db="EMBL/GenBank/DDBJ databases">
        <title>Draft genome information of white flower Hibiscus syriacus.</title>
        <authorList>
            <person name="Kim Y.-M."/>
        </authorList>
    </citation>
    <scope>NUCLEOTIDE SEQUENCE [LARGE SCALE GENOMIC DNA]</scope>
    <source>
        <strain evidence="4">YM2019G1</strain>
    </source>
</reference>
<dbReference type="Pfam" id="PF23559">
    <property type="entry name" value="WHD_DRP"/>
    <property type="match status" value="1"/>
</dbReference>
<dbReference type="InterPro" id="IPR027417">
    <property type="entry name" value="P-loop_NTPase"/>
</dbReference>
<dbReference type="InterPro" id="IPR058922">
    <property type="entry name" value="WHD_DRP"/>
</dbReference>
<protein>
    <recommendedName>
        <fullName evidence="3">Disease resistance protein winged helix domain-containing protein</fullName>
    </recommendedName>
</protein>
<evidence type="ECO:0000256" key="1">
    <source>
        <dbReference type="ARBA" id="ARBA00022737"/>
    </source>
</evidence>
<dbReference type="SUPFAM" id="SSF52540">
    <property type="entry name" value="P-loop containing nucleoside triphosphate hydrolases"/>
    <property type="match status" value="1"/>
</dbReference>
<evidence type="ECO:0000313" key="5">
    <source>
        <dbReference type="Proteomes" id="UP000436088"/>
    </source>
</evidence>
<name>A0A6A2XII9_HIBSY</name>
<dbReference type="AlphaFoldDB" id="A0A6A2XII9"/>
<dbReference type="SUPFAM" id="SSF52058">
    <property type="entry name" value="L domain-like"/>
    <property type="match status" value="1"/>
</dbReference>
<keyword evidence="2" id="KW-0611">Plant defense</keyword>
<dbReference type="FunFam" id="1.10.10.10:FF:000322">
    <property type="entry name" value="Probable disease resistance protein At1g63360"/>
    <property type="match status" value="1"/>
</dbReference>
<gene>
    <name evidence="4" type="ORF">F3Y22_tig00112226pilonHSYRG00045</name>
</gene>
<dbReference type="InterPro" id="IPR036388">
    <property type="entry name" value="WH-like_DNA-bd_sf"/>
</dbReference>
<feature type="domain" description="Disease resistance protein winged helix" evidence="3">
    <location>
        <begin position="91"/>
        <end position="158"/>
    </location>
</feature>
<evidence type="ECO:0000259" key="3">
    <source>
        <dbReference type="Pfam" id="PF23559"/>
    </source>
</evidence>
<evidence type="ECO:0000313" key="4">
    <source>
        <dbReference type="EMBL" id="KAE8669640.1"/>
    </source>
</evidence>
<keyword evidence="1" id="KW-0677">Repeat</keyword>
<evidence type="ECO:0000256" key="2">
    <source>
        <dbReference type="ARBA" id="ARBA00022821"/>
    </source>
</evidence>
<dbReference type="Proteomes" id="UP000436088">
    <property type="component" value="Unassembled WGS sequence"/>
</dbReference>
<dbReference type="EMBL" id="VEPZ02001523">
    <property type="protein sequence ID" value="KAE8669640.1"/>
    <property type="molecule type" value="Genomic_DNA"/>
</dbReference>
<dbReference type="InterPro" id="IPR032675">
    <property type="entry name" value="LRR_dom_sf"/>
</dbReference>
<organism evidence="4 5">
    <name type="scientific">Hibiscus syriacus</name>
    <name type="common">Rose of Sharon</name>
    <dbReference type="NCBI Taxonomy" id="106335"/>
    <lineage>
        <taxon>Eukaryota</taxon>
        <taxon>Viridiplantae</taxon>
        <taxon>Streptophyta</taxon>
        <taxon>Embryophyta</taxon>
        <taxon>Tracheophyta</taxon>
        <taxon>Spermatophyta</taxon>
        <taxon>Magnoliopsida</taxon>
        <taxon>eudicotyledons</taxon>
        <taxon>Gunneridae</taxon>
        <taxon>Pentapetalae</taxon>
        <taxon>rosids</taxon>
        <taxon>malvids</taxon>
        <taxon>Malvales</taxon>
        <taxon>Malvaceae</taxon>
        <taxon>Malvoideae</taxon>
        <taxon>Hibiscus</taxon>
    </lineage>
</organism>
<keyword evidence="5" id="KW-1185">Reference proteome</keyword>
<dbReference type="PANTHER" id="PTHR36766:SF51">
    <property type="entry name" value="DISEASE RESISTANCE RPP13-LIKE PROTEIN 1"/>
    <property type="match status" value="1"/>
</dbReference>
<comment type="caution">
    <text evidence="4">The sequence shown here is derived from an EMBL/GenBank/DDBJ whole genome shotgun (WGS) entry which is preliminary data.</text>
</comment>